<dbReference type="Proteomes" id="UP000030980">
    <property type="component" value="Unassembled WGS sequence"/>
</dbReference>
<evidence type="ECO:0000313" key="3">
    <source>
        <dbReference type="EMBL" id="KHO66713.1"/>
    </source>
</evidence>
<dbReference type="AlphaFoldDB" id="A0A0B3BQF5"/>
<dbReference type="InterPro" id="IPR010982">
    <property type="entry name" value="Lambda_DNA-bd_dom_sf"/>
</dbReference>
<comment type="caution">
    <text evidence="3">The sequence shown here is derived from an EMBL/GenBank/DDBJ whole genome shotgun (WGS) entry which is preliminary data.</text>
</comment>
<dbReference type="InterPro" id="IPR010744">
    <property type="entry name" value="Phage_CI_N"/>
</dbReference>
<protein>
    <recommendedName>
        <fullName evidence="2">HTH cro/C1-type domain-containing protein</fullName>
    </recommendedName>
</protein>
<sequence length="120" mass="13168">MKQAADRCGISYSSLQNWAGGHREPRPDALITLGSQLGISIDWLLTGEGPMLRGQSAQATAASSEPANPREQAILELYRALDEDAQREIQSAAEEKKRLKALEQRLQELEAVVADIKRLA</sequence>
<accession>A0A0B3BQF5</accession>
<dbReference type="CDD" id="cd00093">
    <property type="entry name" value="HTH_XRE"/>
    <property type="match status" value="1"/>
</dbReference>
<evidence type="ECO:0000259" key="2">
    <source>
        <dbReference type="PROSITE" id="PS50943"/>
    </source>
</evidence>
<dbReference type="GO" id="GO:0003677">
    <property type="term" value="F:DNA binding"/>
    <property type="evidence" value="ECO:0007669"/>
    <property type="project" value="InterPro"/>
</dbReference>
<gene>
    <name evidence="3" type="ORF">PT85_03575</name>
</gene>
<dbReference type="Pfam" id="PF07022">
    <property type="entry name" value="Phage_CI_repr"/>
    <property type="match status" value="1"/>
</dbReference>
<reference evidence="3 4" key="1">
    <citation type="submission" date="2014-11" db="EMBL/GenBank/DDBJ databases">
        <title>Genome sequence of Pseudomonas tuomuerensis JCM 14085.</title>
        <authorList>
            <person name="Shin S.-K."/>
            <person name="Yi H."/>
        </authorList>
    </citation>
    <scope>NUCLEOTIDE SEQUENCE [LARGE SCALE GENOMIC DNA]</scope>
    <source>
        <strain evidence="3 4">JCM 14085</strain>
    </source>
</reference>
<keyword evidence="4" id="KW-1185">Reference proteome</keyword>
<feature type="coiled-coil region" evidence="1">
    <location>
        <begin position="75"/>
        <end position="119"/>
    </location>
</feature>
<dbReference type="SUPFAM" id="SSF47413">
    <property type="entry name" value="lambda repressor-like DNA-binding domains"/>
    <property type="match status" value="1"/>
</dbReference>
<organism evidence="3 4">
    <name type="scientific">Pseudomonas flexibilis</name>
    <dbReference type="NCBI Taxonomy" id="706570"/>
    <lineage>
        <taxon>Bacteria</taxon>
        <taxon>Pseudomonadati</taxon>
        <taxon>Pseudomonadota</taxon>
        <taxon>Gammaproteobacteria</taxon>
        <taxon>Pseudomonadales</taxon>
        <taxon>Pseudomonadaceae</taxon>
        <taxon>Pseudomonas</taxon>
    </lineage>
</organism>
<dbReference type="PROSITE" id="PS50943">
    <property type="entry name" value="HTH_CROC1"/>
    <property type="match status" value="1"/>
</dbReference>
<evidence type="ECO:0000313" key="4">
    <source>
        <dbReference type="Proteomes" id="UP000030980"/>
    </source>
</evidence>
<name>A0A0B3BQF5_9PSED</name>
<keyword evidence="1" id="KW-0175">Coiled coil</keyword>
<evidence type="ECO:0000256" key="1">
    <source>
        <dbReference type="SAM" id="Coils"/>
    </source>
</evidence>
<proteinExistence type="predicted"/>
<dbReference type="GO" id="GO:0045892">
    <property type="term" value="P:negative regulation of DNA-templated transcription"/>
    <property type="evidence" value="ECO:0007669"/>
    <property type="project" value="InterPro"/>
</dbReference>
<dbReference type="STRING" id="706570.PT85_03575"/>
<feature type="domain" description="HTH cro/C1-type" evidence="2">
    <location>
        <begin position="1"/>
        <end position="44"/>
    </location>
</feature>
<dbReference type="Gene3D" id="1.10.260.40">
    <property type="entry name" value="lambda repressor-like DNA-binding domains"/>
    <property type="match status" value="1"/>
</dbReference>
<dbReference type="InterPro" id="IPR001387">
    <property type="entry name" value="Cro/C1-type_HTH"/>
</dbReference>
<dbReference type="EMBL" id="JTAK01000001">
    <property type="protein sequence ID" value="KHO66713.1"/>
    <property type="molecule type" value="Genomic_DNA"/>
</dbReference>